<feature type="region of interest" description="Disordered" evidence="1">
    <location>
        <begin position="107"/>
        <end position="127"/>
    </location>
</feature>
<dbReference type="AlphaFoldDB" id="A0AAV7MZK4"/>
<evidence type="ECO:0000313" key="3">
    <source>
        <dbReference type="Proteomes" id="UP001066276"/>
    </source>
</evidence>
<evidence type="ECO:0000313" key="2">
    <source>
        <dbReference type="EMBL" id="KAJ1105830.1"/>
    </source>
</evidence>
<dbReference type="Proteomes" id="UP001066276">
    <property type="component" value="Chromosome 9"/>
</dbReference>
<feature type="compositionally biased region" description="Polar residues" evidence="1">
    <location>
        <begin position="107"/>
        <end position="124"/>
    </location>
</feature>
<dbReference type="EMBL" id="JANPWB010000013">
    <property type="protein sequence ID" value="KAJ1105830.1"/>
    <property type="molecule type" value="Genomic_DNA"/>
</dbReference>
<reference evidence="2" key="1">
    <citation type="journal article" date="2022" name="bioRxiv">
        <title>Sequencing and chromosome-scale assembly of the giantPleurodeles waltlgenome.</title>
        <authorList>
            <person name="Brown T."/>
            <person name="Elewa A."/>
            <person name="Iarovenko S."/>
            <person name="Subramanian E."/>
            <person name="Araus A.J."/>
            <person name="Petzold A."/>
            <person name="Susuki M."/>
            <person name="Suzuki K.-i.T."/>
            <person name="Hayashi T."/>
            <person name="Toyoda A."/>
            <person name="Oliveira C."/>
            <person name="Osipova E."/>
            <person name="Leigh N.D."/>
            <person name="Simon A."/>
            <person name="Yun M.H."/>
        </authorList>
    </citation>
    <scope>NUCLEOTIDE SEQUENCE</scope>
    <source>
        <strain evidence="2">20211129_DDA</strain>
        <tissue evidence="2">Liver</tissue>
    </source>
</reference>
<evidence type="ECO:0000256" key="1">
    <source>
        <dbReference type="SAM" id="MobiDB-lite"/>
    </source>
</evidence>
<comment type="caution">
    <text evidence="2">The sequence shown here is derived from an EMBL/GenBank/DDBJ whole genome shotgun (WGS) entry which is preliminary data.</text>
</comment>
<sequence length="172" mass="18206">MCLAAREDTEPEVAVARRVRTRTGGSPGGPYCIEYWETGARPVTAVVDALALVVLLRRLNCGGKPSGQSQAQIHGPTIYAVLSGQTEGHLGVGESSSMENWRTRTAMSVSNGRGTEGTSETAVRQSPERIENGRVEIQADGNKALPSLGQCGDAKAPSLMREKMAIQEEPGA</sequence>
<organism evidence="2 3">
    <name type="scientific">Pleurodeles waltl</name>
    <name type="common">Iberian ribbed newt</name>
    <dbReference type="NCBI Taxonomy" id="8319"/>
    <lineage>
        <taxon>Eukaryota</taxon>
        <taxon>Metazoa</taxon>
        <taxon>Chordata</taxon>
        <taxon>Craniata</taxon>
        <taxon>Vertebrata</taxon>
        <taxon>Euteleostomi</taxon>
        <taxon>Amphibia</taxon>
        <taxon>Batrachia</taxon>
        <taxon>Caudata</taxon>
        <taxon>Salamandroidea</taxon>
        <taxon>Salamandridae</taxon>
        <taxon>Pleurodelinae</taxon>
        <taxon>Pleurodeles</taxon>
    </lineage>
</organism>
<accession>A0AAV7MZK4</accession>
<protein>
    <submittedName>
        <fullName evidence="2">Uncharacterized protein</fullName>
    </submittedName>
</protein>
<keyword evidence="3" id="KW-1185">Reference proteome</keyword>
<gene>
    <name evidence="2" type="ORF">NDU88_003234</name>
</gene>
<proteinExistence type="predicted"/>
<name>A0AAV7MZK4_PLEWA</name>